<dbReference type="SUPFAM" id="SSF51735">
    <property type="entry name" value="NAD(P)-binding Rossmann-fold domains"/>
    <property type="match status" value="1"/>
</dbReference>
<protein>
    <recommendedName>
        <fullName evidence="1">NAD-dependent epimerase/dehydratase domain-containing protein</fullName>
    </recommendedName>
</protein>
<dbReference type="KEGG" id="kba:A0U89_01445"/>
<feature type="domain" description="NAD-dependent epimerase/dehydratase" evidence="1">
    <location>
        <begin position="36"/>
        <end position="158"/>
    </location>
</feature>
<dbReference type="PANTHER" id="PTHR48079:SF6">
    <property type="entry name" value="NAD(P)-BINDING DOMAIN-CONTAINING PROTEIN-RELATED"/>
    <property type="match status" value="1"/>
</dbReference>
<evidence type="ECO:0000313" key="2">
    <source>
        <dbReference type="EMBL" id="AOX16020.1"/>
    </source>
</evidence>
<dbReference type="EMBL" id="CP014674">
    <property type="protein sequence ID" value="AOX16020.1"/>
    <property type="molecule type" value="Genomic_DNA"/>
</dbReference>
<dbReference type="GO" id="GO:0004029">
    <property type="term" value="F:aldehyde dehydrogenase (NAD+) activity"/>
    <property type="evidence" value="ECO:0007669"/>
    <property type="project" value="TreeGrafter"/>
</dbReference>
<dbReference type="STRING" id="153496.A0U89_01445"/>
<dbReference type="AlphaFoldDB" id="A0A1D8UQW1"/>
<sequence>MGFEFRLANRSKREIFEEKIENLEQTIDTDLTRPLVVVTGATGNLGRQLINSLLNANWRVRGQFRSTIPKRSDVEWVNCDFADPNLPASSLDALVQGADTVINLAAATNNVSEMNVANVTNLDRLAQACVRQGVRYFGQASSMVVYGSPLTRTVDENAPLIELKHPLMSIPDASLKGIETYNIADSNAPTFAQFYKRSGRKTGPHIPFLFDFLKGAKTGKGFSRRLPMGAFRLDDRKLRETGFQHKS</sequence>
<evidence type="ECO:0000313" key="3">
    <source>
        <dbReference type="Proteomes" id="UP000179145"/>
    </source>
</evidence>
<dbReference type="InterPro" id="IPR001509">
    <property type="entry name" value="Epimerase_deHydtase"/>
</dbReference>
<name>A0A1D8UQW1_9PROT</name>
<evidence type="ECO:0000259" key="1">
    <source>
        <dbReference type="Pfam" id="PF01370"/>
    </source>
</evidence>
<dbReference type="PANTHER" id="PTHR48079">
    <property type="entry name" value="PROTEIN YEEZ"/>
    <property type="match status" value="1"/>
</dbReference>
<dbReference type="GO" id="GO:0005737">
    <property type="term" value="C:cytoplasm"/>
    <property type="evidence" value="ECO:0007669"/>
    <property type="project" value="TreeGrafter"/>
</dbReference>
<dbReference type="InterPro" id="IPR051783">
    <property type="entry name" value="NAD(P)-dependent_oxidoreduct"/>
</dbReference>
<dbReference type="OrthoDB" id="9798604at2"/>
<organism evidence="2 3">
    <name type="scientific">Kozakia baliensis</name>
    <dbReference type="NCBI Taxonomy" id="153496"/>
    <lineage>
        <taxon>Bacteria</taxon>
        <taxon>Pseudomonadati</taxon>
        <taxon>Pseudomonadota</taxon>
        <taxon>Alphaproteobacteria</taxon>
        <taxon>Acetobacterales</taxon>
        <taxon>Acetobacteraceae</taxon>
        <taxon>Kozakia</taxon>
    </lineage>
</organism>
<dbReference type="Gene3D" id="3.40.50.720">
    <property type="entry name" value="NAD(P)-binding Rossmann-like Domain"/>
    <property type="match status" value="1"/>
</dbReference>
<keyword evidence="3" id="KW-1185">Reference proteome</keyword>
<dbReference type="RefSeq" id="WP_070401854.1">
    <property type="nucleotide sequence ID" value="NZ_BJVW01000004.1"/>
</dbReference>
<dbReference type="InterPro" id="IPR036291">
    <property type="entry name" value="NAD(P)-bd_dom_sf"/>
</dbReference>
<dbReference type="Pfam" id="PF01370">
    <property type="entry name" value="Epimerase"/>
    <property type="match status" value="1"/>
</dbReference>
<proteinExistence type="predicted"/>
<accession>A0A1D8UQW1</accession>
<reference evidence="2 3" key="1">
    <citation type="journal article" date="2016" name="Microb. Cell Fact.">
        <title>Dissection of exopolysaccharide biosynthesis in Kozakia baliensis.</title>
        <authorList>
            <person name="Brandt J.U."/>
            <person name="Jakob F."/>
            <person name="Behr J."/>
            <person name="Geissler A.J."/>
            <person name="Vogel R.F."/>
        </authorList>
    </citation>
    <scope>NUCLEOTIDE SEQUENCE [LARGE SCALE GENOMIC DNA]</scope>
    <source>
        <strain evidence="2 3">DSM 14400</strain>
    </source>
</reference>
<dbReference type="Proteomes" id="UP000179145">
    <property type="component" value="Chromosome"/>
</dbReference>
<gene>
    <name evidence="2" type="ORF">A0U89_01445</name>
</gene>